<evidence type="ECO:0000313" key="6">
    <source>
        <dbReference type="EMBL" id="RPA81730.1"/>
    </source>
</evidence>
<dbReference type="InterPro" id="IPR019186">
    <property type="entry name" value="Nucleolar_protein_12"/>
</dbReference>
<dbReference type="EMBL" id="ML119677">
    <property type="protein sequence ID" value="RPA81730.1"/>
    <property type="molecule type" value="Genomic_DNA"/>
</dbReference>
<dbReference type="STRING" id="1160509.A0A3N4IC47"/>
<dbReference type="Proteomes" id="UP000275078">
    <property type="component" value="Unassembled WGS sequence"/>
</dbReference>
<dbReference type="AlphaFoldDB" id="A0A3N4IC47"/>
<keyword evidence="3" id="KW-0175">Coiled coil</keyword>
<dbReference type="GO" id="GO:0005730">
    <property type="term" value="C:nucleolus"/>
    <property type="evidence" value="ECO:0007669"/>
    <property type="project" value="UniProtKB-SubCell"/>
</dbReference>
<keyword evidence="4" id="KW-0539">Nucleus</keyword>
<feature type="compositionally biased region" description="Acidic residues" evidence="5">
    <location>
        <begin position="142"/>
        <end position="159"/>
    </location>
</feature>
<evidence type="ECO:0000256" key="2">
    <source>
        <dbReference type="ARBA" id="ARBA00007175"/>
    </source>
</evidence>
<evidence type="ECO:0008006" key="8">
    <source>
        <dbReference type="Google" id="ProtNLM"/>
    </source>
</evidence>
<dbReference type="PANTHER" id="PTHR14577:SF0">
    <property type="entry name" value="NUCLEOLAR PROTEIN 12"/>
    <property type="match status" value="1"/>
</dbReference>
<comment type="similarity">
    <text evidence="2">Belongs to the RRP17 family.</text>
</comment>
<feature type="compositionally biased region" description="Basic and acidic residues" evidence="5">
    <location>
        <begin position="203"/>
        <end position="215"/>
    </location>
</feature>
<gene>
    <name evidence="6" type="ORF">BJ508DRAFT_414631</name>
</gene>
<dbReference type="GO" id="GO:0019843">
    <property type="term" value="F:rRNA binding"/>
    <property type="evidence" value="ECO:0007669"/>
    <property type="project" value="TreeGrafter"/>
</dbReference>
<evidence type="ECO:0000256" key="4">
    <source>
        <dbReference type="ARBA" id="ARBA00023242"/>
    </source>
</evidence>
<keyword evidence="7" id="KW-1185">Reference proteome</keyword>
<feature type="compositionally biased region" description="Basic and acidic residues" evidence="5">
    <location>
        <begin position="55"/>
        <end position="87"/>
    </location>
</feature>
<comment type="subcellular location">
    <subcellularLocation>
        <location evidence="1">Nucleus</location>
        <location evidence="1">Nucleolus</location>
    </subcellularLocation>
</comment>
<dbReference type="OrthoDB" id="551633at2759"/>
<proteinExistence type="inferred from homology"/>
<feature type="compositionally biased region" description="Basic residues" evidence="5">
    <location>
        <begin position="169"/>
        <end position="187"/>
    </location>
</feature>
<feature type="compositionally biased region" description="Acidic residues" evidence="5">
    <location>
        <begin position="118"/>
        <end position="129"/>
    </location>
</feature>
<name>A0A3N4IC47_ASCIM</name>
<feature type="region of interest" description="Disordered" evidence="5">
    <location>
        <begin position="55"/>
        <end position="226"/>
    </location>
</feature>
<dbReference type="Pfam" id="PF09805">
    <property type="entry name" value="Nop25"/>
    <property type="match status" value="1"/>
</dbReference>
<reference evidence="6 7" key="1">
    <citation type="journal article" date="2018" name="Nat. Ecol. Evol.">
        <title>Pezizomycetes genomes reveal the molecular basis of ectomycorrhizal truffle lifestyle.</title>
        <authorList>
            <person name="Murat C."/>
            <person name="Payen T."/>
            <person name="Noel B."/>
            <person name="Kuo A."/>
            <person name="Morin E."/>
            <person name="Chen J."/>
            <person name="Kohler A."/>
            <person name="Krizsan K."/>
            <person name="Balestrini R."/>
            <person name="Da Silva C."/>
            <person name="Montanini B."/>
            <person name="Hainaut M."/>
            <person name="Levati E."/>
            <person name="Barry K.W."/>
            <person name="Belfiori B."/>
            <person name="Cichocki N."/>
            <person name="Clum A."/>
            <person name="Dockter R.B."/>
            <person name="Fauchery L."/>
            <person name="Guy J."/>
            <person name="Iotti M."/>
            <person name="Le Tacon F."/>
            <person name="Lindquist E.A."/>
            <person name="Lipzen A."/>
            <person name="Malagnac F."/>
            <person name="Mello A."/>
            <person name="Molinier V."/>
            <person name="Miyauchi S."/>
            <person name="Poulain J."/>
            <person name="Riccioni C."/>
            <person name="Rubini A."/>
            <person name="Sitrit Y."/>
            <person name="Splivallo R."/>
            <person name="Traeger S."/>
            <person name="Wang M."/>
            <person name="Zifcakova L."/>
            <person name="Wipf D."/>
            <person name="Zambonelli A."/>
            <person name="Paolocci F."/>
            <person name="Nowrousian M."/>
            <person name="Ottonello S."/>
            <person name="Baldrian P."/>
            <person name="Spatafora J.W."/>
            <person name="Henrissat B."/>
            <person name="Nagy L.G."/>
            <person name="Aury J.M."/>
            <person name="Wincker P."/>
            <person name="Grigoriev I.V."/>
            <person name="Bonfante P."/>
            <person name="Martin F.M."/>
        </authorList>
    </citation>
    <scope>NUCLEOTIDE SEQUENCE [LARGE SCALE GENOMIC DNA]</scope>
    <source>
        <strain evidence="6 7">RN42</strain>
    </source>
</reference>
<evidence type="ECO:0000256" key="5">
    <source>
        <dbReference type="SAM" id="MobiDB-lite"/>
    </source>
</evidence>
<accession>A0A3N4IC47</accession>
<evidence type="ECO:0000313" key="7">
    <source>
        <dbReference type="Proteomes" id="UP000275078"/>
    </source>
</evidence>
<protein>
    <recommendedName>
        <fullName evidence="8">Protein required for cell viability Rrp17</fullName>
    </recommendedName>
</protein>
<sequence>MGKIERAKANAKGKRQPKVEAVEFDREKRRDYLTGFHKRKLARIKQAKEIAATKEKELKREARKELREERKKEVEEMAKALHDEARKAAAFARGVNESDMETDEEDELTAPATTDIQTGEDEFVDEELDGEQKLSTVRIEPMDLDADTSSEEESEEEDDGKEKDGRKNNMAKKKKSDKPKVKKKKFRYLTAGERKQDRRKIREKKDKFKEKRAAMKETSGATRKKR</sequence>
<dbReference type="PANTHER" id="PTHR14577">
    <property type="entry name" value="NUCLEOLAR PROTEIN 12"/>
    <property type="match status" value="1"/>
</dbReference>
<feature type="region of interest" description="Disordered" evidence="5">
    <location>
        <begin position="1"/>
        <end position="20"/>
    </location>
</feature>
<evidence type="ECO:0000256" key="3">
    <source>
        <dbReference type="ARBA" id="ARBA00023054"/>
    </source>
</evidence>
<organism evidence="6 7">
    <name type="scientific">Ascobolus immersus RN42</name>
    <dbReference type="NCBI Taxonomy" id="1160509"/>
    <lineage>
        <taxon>Eukaryota</taxon>
        <taxon>Fungi</taxon>
        <taxon>Dikarya</taxon>
        <taxon>Ascomycota</taxon>
        <taxon>Pezizomycotina</taxon>
        <taxon>Pezizomycetes</taxon>
        <taxon>Pezizales</taxon>
        <taxon>Ascobolaceae</taxon>
        <taxon>Ascobolus</taxon>
    </lineage>
</organism>
<feature type="compositionally biased region" description="Acidic residues" evidence="5">
    <location>
        <begin position="98"/>
        <end position="108"/>
    </location>
</feature>
<evidence type="ECO:0000256" key="1">
    <source>
        <dbReference type="ARBA" id="ARBA00004604"/>
    </source>
</evidence>